<feature type="compositionally biased region" description="Polar residues" evidence="5">
    <location>
        <begin position="405"/>
        <end position="438"/>
    </location>
</feature>
<gene>
    <name evidence="7" type="ORF">CHIRRI_LOCUS4796</name>
</gene>
<dbReference type="InterPro" id="IPR012346">
    <property type="entry name" value="p53/RUNT-type_TF_DNA-bd_sf"/>
</dbReference>
<dbReference type="FunFam" id="2.60.40.720:FF:000001">
    <property type="entry name" value="Runt-related transcription factor"/>
    <property type="match status" value="1"/>
</dbReference>
<evidence type="ECO:0000256" key="3">
    <source>
        <dbReference type="ARBA" id="ARBA00023163"/>
    </source>
</evidence>
<evidence type="ECO:0000256" key="2">
    <source>
        <dbReference type="ARBA" id="ARBA00023015"/>
    </source>
</evidence>
<feature type="domain" description="Runt" evidence="6">
    <location>
        <begin position="104"/>
        <end position="232"/>
    </location>
</feature>
<evidence type="ECO:0000259" key="6">
    <source>
        <dbReference type="PROSITE" id="PS51062"/>
    </source>
</evidence>
<dbReference type="PROSITE" id="PS51062">
    <property type="entry name" value="RUNT"/>
    <property type="match status" value="1"/>
</dbReference>
<dbReference type="PANTHER" id="PTHR11950">
    <property type="entry name" value="RUNT RELATED"/>
    <property type="match status" value="1"/>
</dbReference>
<keyword evidence="8" id="KW-1185">Reference proteome</keyword>
<dbReference type="SUPFAM" id="SSF49417">
    <property type="entry name" value="p53-like transcription factors"/>
    <property type="match status" value="1"/>
</dbReference>
<dbReference type="EMBL" id="OU895878">
    <property type="protein sequence ID" value="CAG9801876.1"/>
    <property type="molecule type" value="Genomic_DNA"/>
</dbReference>
<sequence length="584" mass="62150">MHLTGNSGNSGTTGSTNTSTNTSSNNSSNNNNSTNNASGSTSNNTNNTNGNNSSNSSSNNNNSNNNNNNNNSTTNNNNNQPLTPEQILQETYTKMTSDILAERTLGDFLSEHPGELIRTGSPLFVCTVLPAHWRSNKTLPVAFKVVALGDVNDGTMVTVRAGNDENYCAELRNATAVMKNQIAKFNDLRFVGRSGRGKSFTLTITVSTSPPQITTYNKAIKVTVDGPREPRSKTRQQQQFHFAFGQRPFHFPADPLSFRMPPIGNCQNMSQFGLSSTNSAHWGYGSTSAYPPYLASGSLPAACTTPTAAQFNNPALGFSCSPTETSSQDFTGRDCVPMLPDSTATDLDQHLSSLVGTPPSSQMNHQSLMNASVVTGNGNHGDNLTVNGTPNGLVVARYNQNQANDYGLHTSQNGPRSLSDSSQAESPVQDDLLTSNTPNLGGANGNQNFQNQNSYGNGGNGCNGSIYPVLPASLLYTQLYTAANQSHGFHSHSLQSHSSQNSLMHGELQSVMDHIVTGTGSHGGRQHHQQLMAGNTDLSLIGNCGTAARVADENASNRQLLNGPRGVQPQHAPPPGDSAVWRPY</sequence>
<feature type="region of interest" description="Disordered" evidence="5">
    <location>
        <begin position="559"/>
        <end position="584"/>
    </location>
</feature>
<dbReference type="InterPro" id="IPR008967">
    <property type="entry name" value="p53-like_TF_DNA-bd_sf"/>
</dbReference>
<dbReference type="GO" id="GO:0048592">
    <property type="term" value="P:eye morphogenesis"/>
    <property type="evidence" value="ECO:0007669"/>
    <property type="project" value="UniProtKB-ARBA"/>
</dbReference>
<dbReference type="GO" id="GO:0000981">
    <property type="term" value="F:DNA-binding transcription factor activity, RNA polymerase II-specific"/>
    <property type="evidence" value="ECO:0007669"/>
    <property type="project" value="TreeGrafter"/>
</dbReference>
<comment type="subcellular location">
    <subcellularLocation>
        <location evidence="1">Nucleus</location>
    </subcellularLocation>
</comment>
<dbReference type="GO" id="GO:0000978">
    <property type="term" value="F:RNA polymerase II cis-regulatory region sequence-specific DNA binding"/>
    <property type="evidence" value="ECO:0007669"/>
    <property type="project" value="TreeGrafter"/>
</dbReference>
<dbReference type="GO" id="GO:0005524">
    <property type="term" value="F:ATP binding"/>
    <property type="evidence" value="ECO:0007669"/>
    <property type="project" value="InterPro"/>
</dbReference>
<feature type="region of interest" description="Disordered" evidence="5">
    <location>
        <begin position="405"/>
        <end position="456"/>
    </location>
</feature>
<feature type="compositionally biased region" description="Low complexity" evidence="5">
    <location>
        <begin position="1"/>
        <end position="79"/>
    </location>
</feature>
<dbReference type="PRINTS" id="PR00967">
    <property type="entry name" value="ONCOGENEAML1"/>
</dbReference>
<evidence type="ECO:0000256" key="1">
    <source>
        <dbReference type="ARBA" id="ARBA00004123"/>
    </source>
</evidence>
<dbReference type="GO" id="GO:0001709">
    <property type="term" value="P:cell fate determination"/>
    <property type="evidence" value="ECO:0007669"/>
    <property type="project" value="UniProtKB-ARBA"/>
</dbReference>
<evidence type="ECO:0000313" key="7">
    <source>
        <dbReference type="EMBL" id="CAG9801876.1"/>
    </source>
</evidence>
<feature type="compositionally biased region" description="Low complexity" evidence="5">
    <location>
        <begin position="439"/>
        <end position="455"/>
    </location>
</feature>
<keyword evidence="2" id="KW-0805">Transcription regulation</keyword>
<dbReference type="GO" id="GO:0005634">
    <property type="term" value="C:nucleus"/>
    <property type="evidence" value="ECO:0007669"/>
    <property type="project" value="UniProtKB-SubCell"/>
</dbReference>
<reference evidence="7" key="1">
    <citation type="submission" date="2022-01" db="EMBL/GenBank/DDBJ databases">
        <authorList>
            <person name="King R."/>
        </authorList>
    </citation>
    <scope>NUCLEOTIDE SEQUENCE</scope>
</reference>
<dbReference type="Proteomes" id="UP001153620">
    <property type="component" value="Chromosome 2"/>
</dbReference>
<dbReference type="OrthoDB" id="10029800at2759"/>
<dbReference type="Pfam" id="PF00853">
    <property type="entry name" value="Runt"/>
    <property type="match status" value="1"/>
</dbReference>
<accession>A0A9N9RSB9</accession>
<dbReference type="InterPro" id="IPR000040">
    <property type="entry name" value="AML1_Runt"/>
</dbReference>
<keyword evidence="3" id="KW-0804">Transcription</keyword>
<name>A0A9N9RSB9_9DIPT</name>
<dbReference type="AlphaFoldDB" id="A0A9N9RSB9"/>
<dbReference type="InterPro" id="IPR013524">
    <property type="entry name" value="Runt_dom"/>
</dbReference>
<evidence type="ECO:0000256" key="5">
    <source>
        <dbReference type="SAM" id="MobiDB-lite"/>
    </source>
</evidence>
<organism evidence="7 8">
    <name type="scientific">Chironomus riparius</name>
    <dbReference type="NCBI Taxonomy" id="315576"/>
    <lineage>
        <taxon>Eukaryota</taxon>
        <taxon>Metazoa</taxon>
        <taxon>Ecdysozoa</taxon>
        <taxon>Arthropoda</taxon>
        <taxon>Hexapoda</taxon>
        <taxon>Insecta</taxon>
        <taxon>Pterygota</taxon>
        <taxon>Neoptera</taxon>
        <taxon>Endopterygota</taxon>
        <taxon>Diptera</taxon>
        <taxon>Nematocera</taxon>
        <taxon>Chironomoidea</taxon>
        <taxon>Chironomidae</taxon>
        <taxon>Chironominae</taxon>
        <taxon>Chironomus</taxon>
    </lineage>
</organism>
<evidence type="ECO:0000313" key="8">
    <source>
        <dbReference type="Proteomes" id="UP001153620"/>
    </source>
</evidence>
<protein>
    <recommendedName>
        <fullName evidence="6">Runt domain-containing protein</fullName>
    </recommendedName>
</protein>
<feature type="region of interest" description="Disordered" evidence="5">
    <location>
        <begin position="1"/>
        <end position="82"/>
    </location>
</feature>
<reference evidence="7" key="2">
    <citation type="submission" date="2022-10" db="EMBL/GenBank/DDBJ databases">
        <authorList>
            <consortium name="ENA_rothamsted_submissions"/>
            <consortium name="culmorum"/>
            <person name="King R."/>
        </authorList>
    </citation>
    <scope>NUCLEOTIDE SEQUENCE</scope>
</reference>
<evidence type="ECO:0000256" key="4">
    <source>
        <dbReference type="ARBA" id="ARBA00023242"/>
    </source>
</evidence>
<dbReference type="PANTHER" id="PTHR11950:SF50">
    <property type="entry name" value="RUNT RELATED A, ISOFORM D"/>
    <property type="match status" value="1"/>
</dbReference>
<proteinExistence type="predicted"/>
<dbReference type="Gene3D" id="2.60.40.720">
    <property type="match status" value="1"/>
</dbReference>
<keyword evidence="4" id="KW-0539">Nucleus</keyword>